<feature type="domain" description="Phospholipid/glycerol acyltransferase" evidence="4">
    <location>
        <begin position="46"/>
        <end position="158"/>
    </location>
</feature>
<dbReference type="GO" id="GO:0016746">
    <property type="term" value="F:acyltransferase activity"/>
    <property type="evidence" value="ECO:0007669"/>
    <property type="project" value="UniProtKB-KW"/>
</dbReference>
<dbReference type="Proteomes" id="UP001528850">
    <property type="component" value="Unassembled WGS sequence"/>
</dbReference>
<comment type="pathway">
    <text evidence="1">Lipid metabolism.</text>
</comment>
<keyword evidence="6" id="KW-1185">Reference proteome</keyword>
<dbReference type="InterPro" id="IPR002123">
    <property type="entry name" value="Plipid/glycerol_acylTrfase"/>
</dbReference>
<proteinExistence type="predicted"/>
<dbReference type="EMBL" id="JARJJS010000006">
    <property type="protein sequence ID" value="MDF4026644.1"/>
    <property type="molecule type" value="Genomic_DNA"/>
</dbReference>
<dbReference type="RefSeq" id="WP_320552182.1">
    <property type="nucleotide sequence ID" value="NZ_JAQLOK010000006.1"/>
</dbReference>
<gene>
    <name evidence="5" type="ORF">P3W24_16850</name>
</gene>
<dbReference type="SUPFAM" id="SSF69593">
    <property type="entry name" value="Glycerol-3-phosphate (1)-acyltransferase"/>
    <property type="match status" value="1"/>
</dbReference>
<reference evidence="5 6" key="1">
    <citation type="journal article" date="2024" name="Curr. Microbiol.">
        <title>Luteibacter sahnii sp. nov., A Novel Yellow-Colored Xanthomonadin Pigment Producing Probiotic Bacterium from Healthy Rice Seed Microbiome.</title>
        <authorList>
            <person name="Jaiswal G."/>
            <person name="Rana R."/>
            <person name="Nayak P.K."/>
            <person name="Chouhan R."/>
            <person name="Gandhi S.G."/>
            <person name="Patel H.K."/>
            <person name="Patil P.B."/>
        </authorList>
    </citation>
    <scope>NUCLEOTIDE SEQUENCE [LARGE SCALE GENOMIC DNA]</scope>
    <source>
        <strain evidence="5 6">PPL201</strain>
    </source>
</reference>
<dbReference type="Pfam" id="PF01553">
    <property type="entry name" value="Acyltransferase"/>
    <property type="match status" value="1"/>
</dbReference>
<comment type="caution">
    <text evidence="5">The sequence shown here is derived from an EMBL/GenBank/DDBJ whole genome shotgun (WGS) entry which is preliminary data.</text>
</comment>
<protein>
    <submittedName>
        <fullName evidence="5">1-acyl-sn-glycerol-3-phosphate acyltransferase</fullName>
    </submittedName>
</protein>
<evidence type="ECO:0000313" key="6">
    <source>
        <dbReference type="Proteomes" id="UP001528850"/>
    </source>
</evidence>
<accession>A0ABT6BER2</accession>
<evidence type="ECO:0000256" key="2">
    <source>
        <dbReference type="ARBA" id="ARBA00022679"/>
    </source>
</evidence>
<keyword evidence="2" id="KW-0808">Transferase</keyword>
<organism evidence="5 6">
    <name type="scientific">Luteibacter sahnii</name>
    <dbReference type="NCBI Taxonomy" id="3021977"/>
    <lineage>
        <taxon>Bacteria</taxon>
        <taxon>Pseudomonadati</taxon>
        <taxon>Pseudomonadota</taxon>
        <taxon>Gammaproteobacteria</taxon>
        <taxon>Lysobacterales</taxon>
        <taxon>Rhodanobacteraceae</taxon>
        <taxon>Luteibacter</taxon>
    </lineage>
</organism>
<dbReference type="SMART" id="SM00563">
    <property type="entry name" value="PlsC"/>
    <property type="match status" value="1"/>
</dbReference>
<keyword evidence="3 5" id="KW-0012">Acyltransferase</keyword>
<dbReference type="PANTHER" id="PTHR10434">
    <property type="entry name" value="1-ACYL-SN-GLYCEROL-3-PHOSPHATE ACYLTRANSFERASE"/>
    <property type="match status" value="1"/>
</dbReference>
<evidence type="ECO:0000313" key="5">
    <source>
        <dbReference type="EMBL" id="MDF4026644.1"/>
    </source>
</evidence>
<evidence type="ECO:0000259" key="4">
    <source>
        <dbReference type="SMART" id="SM00563"/>
    </source>
</evidence>
<name>A0ABT6BER2_9GAMM</name>
<evidence type="ECO:0000256" key="1">
    <source>
        <dbReference type="ARBA" id="ARBA00005189"/>
    </source>
</evidence>
<sequence>MKGVPEHLPPHAPTLPRTPWRRLCRWVIGLSGWRIVGEFPDVPKLILVGAPHSSYWDGVWGLLMKVAIGLDVGIMIKREVFSGLLGPVVRRLRMIAVDRKAATNVVDQMVQRFAREPRMWLGIMPEGTRKPVRQWKSGFLRIARGAGVPIQPVFIDYPSRTFTLGPLVRASDDIEADLVRVRAMFAGYHGKHRDA</sequence>
<dbReference type="PANTHER" id="PTHR10434:SF9">
    <property type="entry name" value="PHOSPHOLIPID_GLYCEROL ACYLTRANSFERASE DOMAIN-CONTAINING PROTEIN"/>
    <property type="match status" value="1"/>
</dbReference>
<evidence type="ECO:0000256" key="3">
    <source>
        <dbReference type="ARBA" id="ARBA00023315"/>
    </source>
</evidence>